<protein>
    <submittedName>
        <fullName evidence="2">Uncharacterized protein</fullName>
    </submittedName>
</protein>
<gene>
    <name evidence="2" type="ORF">PTIM40_196</name>
</gene>
<reference evidence="2 3" key="1">
    <citation type="submission" date="2014-11" db="EMBL/GenBank/DDBJ databases">
        <authorList>
            <person name="Fedida A."/>
            <person name="Lindell D."/>
        </authorList>
    </citation>
    <scope>NUCLEOTIDE SEQUENCE [LARGE SCALE GENOMIC DNA]</scope>
</reference>
<evidence type="ECO:0000313" key="3">
    <source>
        <dbReference type="Proteomes" id="UP000032135"/>
    </source>
</evidence>
<name>A0A0C5AB53_9CAUD</name>
<dbReference type="RefSeq" id="YP_009188270.1">
    <property type="nucleotide sequence ID" value="NC_028663.1"/>
</dbReference>
<keyword evidence="3" id="KW-1185">Reference proteome</keyword>
<evidence type="ECO:0000313" key="2">
    <source>
        <dbReference type="EMBL" id="AJK27611.1"/>
    </source>
</evidence>
<evidence type="ECO:0000256" key="1">
    <source>
        <dbReference type="SAM" id="MobiDB-lite"/>
    </source>
</evidence>
<dbReference type="KEGG" id="vg:26516772"/>
<dbReference type="Proteomes" id="UP000032135">
    <property type="component" value="Segment"/>
</dbReference>
<accession>A0A0C5AB53</accession>
<sequence length="144" mass="17260">MLEKKPSQDFHFEFQHRWGGVPSAVQQFEDWSKKQKGIFRFILLNFCLPWYAKWWLEFKVDKTMHDVDQQIENLVDQWNEEEKKQTIVERTPSEVAGLDNLRITSWPPPDQWYTGPLEVFETSQIPSQKTQDIAEYPDPWEEAT</sequence>
<feature type="region of interest" description="Disordered" evidence="1">
    <location>
        <begin position="123"/>
        <end position="144"/>
    </location>
</feature>
<dbReference type="OrthoDB" id="19252at10239"/>
<proteinExistence type="predicted"/>
<organism evidence="2 3">
    <name type="scientific">Cyanophage P-TIM40</name>
    <dbReference type="NCBI Taxonomy" id="1589733"/>
    <lineage>
        <taxon>Viruses</taxon>
        <taxon>Duplodnaviria</taxon>
        <taxon>Heunggongvirae</taxon>
        <taxon>Uroviricota</taxon>
        <taxon>Caudoviricetes</taxon>
        <taxon>Pantevenvirales</taxon>
        <taxon>Kyanoviridae</taxon>
        <taxon>Libanvirus</taxon>
        <taxon>Libanvirus ptim40</taxon>
    </lineage>
</organism>
<dbReference type="EMBL" id="KP211958">
    <property type="protein sequence ID" value="AJK27611.1"/>
    <property type="molecule type" value="Genomic_DNA"/>
</dbReference>
<dbReference type="GeneID" id="26516772"/>